<gene>
    <name evidence="1" type="ORF">IPOD504_LOCUS552</name>
</gene>
<dbReference type="Proteomes" id="UP000837857">
    <property type="component" value="Chromosome 1"/>
</dbReference>
<sequence>MQNKYHSITVPLTITWCMKNVPKLWLRTDLFLTEVRLDRVKFLCGRRGAGEGAGAGAGAGAVAGGEVRARRPPAAAALAASSTTIHHLGIARSRGARDAQDTLENVL</sequence>
<protein>
    <submittedName>
        <fullName evidence="1">Uncharacterized protein</fullName>
    </submittedName>
</protein>
<dbReference type="EMBL" id="OW152813">
    <property type="protein sequence ID" value="CAH2035444.1"/>
    <property type="molecule type" value="Genomic_DNA"/>
</dbReference>
<keyword evidence="2" id="KW-1185">Reference proteome</keyword>
<organism evidence="1 2">
    <name type="scientific">Iphiclides podalirius</name>
    <name type="common">scarce swallowtail</name>
    <dbReference type="NCBI Taxonomy" id="110791"/>
    <lineage>
        <taxon>Eukaryota</taxon>
        <taxon>Metazoa</taxon>
        <taxon>Ecdysozoa</taxon>
        <taxon>Arthropoda</taxon>
        <taxon>Hexapoda</taxon>
        <taxon>Insecta</taxon>
        <taxon>Pterygota</taxon>
        <taxon>Neoptera</taxon>
        <taxon>Endopterygota</taxon>
        <taxon>Lepidoptera</taxon>
        <taxon>Glossata</taxon>
        <taxon>Ditrysia</taxon>
        <taxon>Papilionoidea</taxon>
        <taxon>Papilionidae</taxon>
        <taxon>Papilioninae</taxon>
        <taxon>Iphiclides</taxon>
    </lineage>
</organism>
<evidence type="ECO:0000313" key="1">
    <source>
        <dbReference type="EMBL" id="CAH2035444.1"/>
    </source>
</evidence>
<accession>A0ABN8HNW6</accession>
<feature type="non-terminal residue" evidence="1">
    <location>
        <position position="1"/>
    </location>
</feature>
<evidence type="ECO:0000313" key="2">
    <source>
        <dbReference type="Proteomes" id="UP000837857"/>
    </source>
</evidence>
<name>A0ABN8HNW6_9NEOP</name>
<reference evidence="1" key="1">
    <citation type="submission" date="2022-03" db="EMBL/GenBank/DDBJ databases">
        <authorList>
            <person name="Martin H S."/>
        </authorList>
    </citation>
    <scope>NUCLEOTIDE SEQUENCE</scope>
</reference>
<proteinExistence type="predicted"/>